<dbReference type="FunFam" id="1.20.1000.10:FF:000001">
    <property type="entry name" value="Guanylate binding protein 1"/>
    <property type="match status" value="1"/>
</dbReference>
<dbReference type="InterPro" id="IPR036543">
    <property type="entry name" value="Guanylate-bd_C_sf"/>
</dbReference>
<dbReference type="GeneID" id="129343434"/>
<dbReference type="Gene3D" id="1.20.1000.10">
    <property type="entry name" value="Guanylate-binding protein, C-terminal domain"/>
    <property type="match status" value="1"/>
</dbReference>
<dbReference type="InterPro" id="IPR037684">
    <property type="entry name" value="GBP_C"/>
</dbReference>
<dbReference type="CDD" id="cd01851">
    <property type="entry name" value="GBP"/>
    <property type="match status" value="1"/>
</dbReference>
<dbReference type="PANTHER" id="PTHR10751">
    <property type="entry name" value="GUANYLATE BINDING PROTEIN"/>
    <property type="match status" value="1"/>
</dbReference>
<feature type="compositionally biased region" description="Basic and acidic residues" evidence="7">
    <location>
        <begin position="578"/>
        <end position="587"/>
    </location>
</feature>
<sequence length="587" mass="67084">MQEPICLIENKPNEKLYVNQKALELLQAIQQPVVVVAIVGLYRTGKSYLMNKLAGKNKGFSLGATIQANTMGIWMWCLPHPKKHDHTLVLLDTEGLGDVEKSNTENDAWIFALSVLLSSTLVYNSMGTIDQTALEKLQYVTELTKCIKVKAIPPGCSKKETSGDFLRFFPAFIWTVRDFSLELELNGCPISADEYLENALQRKKDSPEKLDLAKKCIRQYFPSRKCFVLDRPTSRRELKNLENLSESKLNSDFVEELHSFLQYIYEKSKAKVIQGGHVVTGTMLGNLAVTYVDSIRSGTVPCIENAVLALAQIENSAAVQEAIKHYEDTRVQLLKLPTETVEELLTAHSKCEREAIQVFMTRAFNDEGQKYQRQLAMTLESMLQDLCSRNEQASLDRCQAVLKQLFQDMEEKTGDGTYSVPGGYQQFLNDQKEKLEQYQQVPGKGFMASKALQDYLKSKEAVAQSILNADRNLTDREKEAEVERVRAQAATQEAELHRKMKEEAIQMAKEKEESYEEHKRQLMAKMETDRKNQQLEHERMLNAKLQEERRLHEEGLRSEATRMQSEIQQLKQQLQDSQSRHDPCVIL</sequence>
<dbReference type="InterPro" id="IPR003191">
    <property type="entry name" value="Guanylate-bd/ATL_C"/>
</dbReference>
<dbReference type="GO" id="GO:0005525">
    <property type="term" value="F:GTP binding"/>
    <property type="evidence" value="ECO:0007669"/>
    <property type="project" value="UniProtKB-KW"/>
</dbReference>
<keyword evidence="3" id="KW-0378">Hydrolase</keyword>
<dbReference type="SUPFAM" id="SSF48340">
    <property type="entry name" value="Interferon-induced guanylate-binding protein 1 (GBP1), C-terminal domain"/>
    <property type="match status" value="1"/>
</dbReference>
<dbReference type="InterPro" id="IPR030386">
    <property type="entry name" value="G_GB1_RHD3_dom"/>
</dbReference>
<dbReference type="Pfam" id="PF02841">
    <property type="entry name" value="GBP_C"/>
    <property type="match status" value="1"/>
</dbReference>
<evidence type="ECO:0000256" key="1">
    <source>
        <dbReference type="ARBA" id="ARBA00022588"/>
    </source>
</evidence>
<dbReference type="PROSITE" id="PS51715">
    <property type="entry name" value="G_GB1_RHD3"/>
    <property type="match status" value="1"/>
</dbReference>
<dbReference type="KEGG" id="emc:129343434"/>
<name>A0AA97LHI1_EUBMA</name>
<evidence type="ECO:0000259" key="8">
    <source>
        <dbReference type="PROSITE" id="PS51715"/>
    </source>
</evidence>
<keyword evidence="1" id="KW-0399">Innate immunity</keyword>
<dbReference type="Proteomes" id="UP001190640">
    <property type="component" value="Chromosome 15"/>
</dbReference>
<dbReference type="GO" id="GO:0003924">
    <property type="term" value="F:GTPase activity"/>
    <property type="evidence" value="ECO:0007669"/>
    <property type="project" value="InterPro"/>
</dbReference>
<keyword evidence="9" id="KW-1185">Reference proteome</keyword>
<evidence type="ECO:0000256" key="2">
    <source>
        <dbReference type="ARBA" id="ARBA00022741"/>
    </source>
</evidence>
<evidence type="ECO:0000256" key="6">
    <source>
        <dbReference type="PROSITE-ProRule" id="PRU01052"/>
    </source>
</evidence>
<evidence type="ECO:0000256" key="7">
    <source>
        <dbReference type="SAM" id="MobiDB-lite"/>
    </source>
</evidence>
<evidence type="ECO:0000256" key="5">
    <source>
        <dbReference type="ARBA" id="ARBA00023134"/>
    </source>
</evidence>
<proteinExistence type="inferred from homology"/>
<keyword evidence="5" id="KW-0342">GTP-binding</keyword>
<evidence type="ECO:0000256" key="4">
    <source>
        <dbReference type="ARBA" id="ARBA00022859"/>
    </source>
</evidence>
<gene>
    <name evidence="10 11" type="primary">LOC129343434</name>
</gene>
<organism evidence="9 11">
    <name type="scientific">Eublepharis macularius</name>
    <name type="common">Leopard gecko</name>
    <name type="synonym">Cyrtodactylus macularius</name>
    <dbReference type="NCBI Taxonomy" id="481883"/>
    <lineage>
        <taxon>Eukaryota</taxon>
        <taxon>Metazoa</taxon>
        <taxon>Chordata</taxon>
        <taxon>Craniata</taxon>
        <taxon>Vertebrata</taxon>
        <taxon>Euteleostomi</taxon>
        <taxon>Lepidosauria</taxon>
        <taxon>Squamata</taxon>
        <taxon>Bifurcata</taxon>
        <taxon>Gekkota</taxon>
        <taxon>Eublepharidae</taxon>
        <taxon>Eublepharinae</taxon>
        <taxon>Eublepharis</taxon>
    </lineage>
</organism>
<dbReference type="RefSeq" id="XP_054855604.1">
    <property type="nucleotide sequence ID" value="XM_054999629.1"/>
</dbReference>
<comment type="similarity">
    <text evidence="6">Belongs to the TRAFAC class dynamin-like GTPase superfamily. GB1/RHD3 GTPase family.</text>
</comment>
<dbReference type="GO" id="GO:0045087">
    <property type="term" value="P:innate immune response"/>
    <property type="evidence" value="ECO:0007669"/>
    <property type="project" value="UniProtKB-KW"/>
</dbReference>
<keyword evidence="4" id="KW-0391">Immunity</keyword>
<dbReference type="CDD" id="cd16269">
    <property type="entry name" value="GBP_C"/>
    <property type="match status" value="1"/>
</dbReference>
<dbReference type="FunFam" id="3.40.50.300:FF:000422">
    <property type="entry name" value="Guanylate-binding protein 1"/>
    <property type="match status" value="1"/>
</dbReference>
<reference evidence="10 11" key="1">
    <citation type="submission" date="2025-04" db="UniProtKB">
        <authorList>
            <consortium name="RefSeq"/>
        </authorList>
    </citation>
    <scope>IDENTIFICATION</scope>
    <source>
        <tissue evidence="10 11">Blood</tissue>
    </source>
</reference>
<dbReference type="InterPro" id="IPR015894">
    <property type="entry name" value="Guanylate-bd_N"/>
</dbReference>
<evidence type="ECO:0000256" key="3">
    <source>
        <dbReference type="ARBA" id="ARBA00022801"/>
    </source>
</evidence>
<evidence type="ECO:0000313" key="10">
    <source>
        <dbReference type="RefSeq" id="XP_054855603.1"/>
    </source>
</evidence>
<keyword evidence="2" id="KW-0547">Nucleotide-binding</keyword>
<dbReference type="InterPro" id="IPR027417">
    <property type="entry name" value="P-loop_NTPase"/>
</dbReference>
<dbReference type="Pfam" id="PF02263">
    <property type="entry name" value="GBP"/>
    <property type="match status" value="1"/>
</dbReference>
<feature type="domain" description="GB1/RHD3-type G" evidence="8">
    <location>
        <begin position="30"/>
        <end position="269"/>
    </location>
</feature>
<dbReference type="Gene3D" id="3.40.50.300">
    <property type="entry name" value="P-loop containing nucleotide triphosphate hydrolases"/>
    <property type="match status" value="1"/>
</dbReference>
<evidence type="ECO:0000313" key="9">
    <source>
        <dbReference type="Proteomes" id="UP001190640"/>
    </source>
</evidence>
<dbReference type="SUPFAM" id="SSF52540">
    <property type="entry name" value="P-loop containing nucleoside triphosphate hydrolases"/>
    <property type="match status" value="1"/>
</dbReference>
<dbReference type="AlphaFoldDB" id="A0AA97LHI1"/>
<accession>A0AA97LHI1</accession>
<evidence type="ECO:0000313" key="11">
    <source>
        <dbReference type="RefSeq" id="XP_054855604.1"/>
    </source>
</evidence>
<feature type="region of interest" description="Disordered" evidence="7">
    <location>
        <begin position="553"/>
        <end position="587"/>
    </location>
</feature>
<feature type="compositionally biased region" description="Low complexity" evidence="7">
    <location>
        <begin position="564"/>
        <end position="577"/>
    </location>
</feature>
<protein>
    <submittedName>
        <fullName evidence="10 11">Guanylate-binding protein 1-like</fullName>
    </submittedName>
</protein>
<dbReference type="RefSeq" id="XP_054855603.1">
    <property type="nucleotide sequence ID" value="XM_054999628.1"/>
</dbReference>